<organism evidence="3">
    <name type="scientific">Peptoniphilus gorbachii</name>
    <dbReference type="NCBI Taxonomy" id="411567"/>
    <lineage>
        <taxon>Bacteria</taxon>
        <taxon>Bacillati</taxon>
        <taxon>Bacillota</taxon>
        <taxon>Tissierellia</taxon>
        <taxon>Tissierellales</taxon>
        <taxon>Peptoniphilaceae</taxon>
        <taxon>Peptoniphilus</taxon>
    </lineage>
</organism>
<dbReference type="Pfam" id="PF00395">
    <property type="entry name" value="SLH"/>
    <property type="match status" value="3"/>
</dbReference>
<dbReference type="PROSITE" id="PS51272">
    <property type="entry name" value="SLH"/>
    <property type="match status" value="2"/>
</dbReference>
<reference evidence="3" key="1">
    <citation type="submission" date="2019-11" db="EMBL/GenBank/DDBJ databases">
        <authorList>
            <person name="Feng L."/>
        </authorList>
    </citation>
    <scope>NUCLEOTIDE SEQUENCE</scope>
    <source>
        <strain evidence="3">PgorbachiiLFYP46</strain>
    </source>
</reference>
<proteinExistence type="predicted"/>
<name>A0A6N3BL99_9FIRM</name>
<accession>A0A6N3BL99</accession>
<protein>
    <submittedName>
        <fullName evidence="3">Cellulosome-anchoring protein</fullName>
    </submittedName>
</protein>
<dbReference type="InterPro" id="IPR051465">
    <property type="entry name" value="Cell_Envelope_Struct_Comp"/>
</dbReference>
<gene>
    <name evidence="3" type="primary">ancA_6</name>
    <name evidence="3" type="ORF">PGLFYP46_01757</name>
</gene>
<feature type="domain" description="SLH" evidence="2">
    <location>
        <begin position="411"/>
        <end position="474"/>
    </location>
</feature>
<evidence type="ECO:0000259" key="2">
    <source>
        <dbReference type="PROSITE" id="PS51272"/>
    </source>
</evidence>
<dbReference type="AlphaFoldDB" id="A0A6N3BL99"/>
<dbReference type="InterPro" id="IPR001119">
    <property type="entry name" value="SLH_dom"/>
</dbReference>
<evidence type="ECO:0000256" key="1">
    <source>
        <dbReference type="SAM" id="MobiDB-lite"/>
    </source>
</evidence>
<dbReference type="RefSeq" id="WP_421949819.1">
    <property type="nucleotide sequence ID" value="NZ_CACRUP010000017.1"/>
</dbReference>
<dbReference type="PANTHER" id="PTHR43308">
    <property type="entry name" value="OUTER MEMBRANE PROTEIN ALPHA-RELATED"/>
    <property type="match status" value="1"/>
</dbReference>
<evidence type="ECO:0000313" key="3">
    <source>
        <dbReference type="EMBL" id="VYU05576.1"/>
    </source>
</evidence>
<feature type="domain" description="SLH" evidence="2">
    <location>
        <begin position="354"/>
        <end position="410"/>
    </location>
</feature>
<feature type="region of interest" description="Disordered" evidence="1">
    <location>
        <begin position="52"/>
        <end position="75"/>
    </location>
</feature>
<dbReference type="EMBL" id="CACRUP010000017">
    <property type="protein sequence ID" value="VYU05576.1"/>
    <property type="molecule type" value="Genomic_DNA"/>
</dbReference>
<sequence length="514" mass="57651">MKKINEKPRNGMSKLSLGFVSCLLGFSLMLGSVPGQAYASSVKNYTQIALKSDKTNKEREESQRPGTVGEDQNANEKFAARVKKAKEELKVYLDTMDDKVLDNEAIEYGDNQVKSQIKNSIARAKELLAKDSNSISEEEVTEIEAMPFKKVDGKKSGLFRDYTKKALVNFEVSGDRDKLNPHNNKKYVALKDNKIRIKSTLKDAGKIGENEKFFFKLNYVTVDDFNAMKPSKEVDITSTATPKYKKQELPREDYSVKAVDGGYEIVITKLPDKAKYIKPIVLVKFAEKTYFENGDMVEVTESAIENAPNEKPKSKHGAYIFGYGDKSFRPEGKISRAEAASMIGVLAGLDLDNKDKPNFKDTPNGWYNAAINAMVKNNLMFADENGNFRPNEPITRAEFARAIAGIDKKNNKTAPFADIKGHKFEDAINQVYGNGHIVGYPDGSFKPDGVITRAEAVTILNHYDGRSINKKDLEKIIKDFNSFTDVKENHWAYVQIFLAANDYQEILNSLAKKN</sequence>
<feature type="compositionally biased region" description="Basic and acidic residues" evidence="1">
    <location>
        <begin position="52"/>
        <end position="63"/>
    </location>
</feature>